<evidence type="ECO:0000259" key="10">
    <source>
        <dbReference type="Pfam" id="PF04290"/>
    </source>
</evidence>
<dbReference type="GO" id="GO:0005886">
    <property type="term" value="C:plasma membrane"/>
    <property type="evidence" value="ECO:0007669"/>
    <property type="project" value="UniProtKB-SubCell"/>
</dbReference>
<evidence type="ECO:0000256" key="4">
    <source>
        <dbReference type="ARBA" id="ARBA00022519"/>
    </source>
</evidence>
<dbReference type="PANTHER" id="PTHR35011:SF10">
    <property type="entry name" value="TRAP TRANSPORTER SMALL PERMEASE PROTEIN"/>
    <property type="match status" value="1"/>
</dbReference>
<dbReference type="EMBL" id="QTKU01000008">
    <property type="protein sequence ID" value="MBS8262774.1"/>
    <property type="molecule type" value="Genomic_DNA"/>
</dbReference>
<comment type="function">
    <text evidence="9">Part of the tripartite ATP-independent periplasmic (TRAP) transport system.</text>
</comment>
<protein>
    <recommendedName>
        <fullName evidence="9">TRAP transporter small permease protein</fullName>
    </recommendedName>
</protein>
<comment type="similarity">
    <text evidence="8 9">Belongs to the TRAP transporter small permease family.</text>
</comment>
<feature type="transmembrane region" description="Helical" evidence="9">
    <location>
        <begin position="141"/>
        <end position="166"/>
    </location>
</feature>
<evidence type="ECO:0000256" key="9">
    <source>
        <dbReference type="RuleBase" id="RU369079"/>
    </source>
</evidence>
<evidence type="ECO:0000256" key="5">
    <source>
        <dbReference type="ARBA" id="ARBA00022692"/>
    </source>
</evidence>
<organism evidence="11 12">
    <name type="scientific">Roseibium polysiphoniae</name>
    <dbReference type="NCBI Taxonomy" id="2571221"/>
    <lineage>
        <taxon>Bacteria</taxon>
        <taxon>Pseudomonadati</taxon>
        <taxon>Pseudomonadota</taxon>
        <taxon>Alphaproteobacteria</taxon>
        <taxon>Hyphomicrobiales</taxon>
        <taxon>Stappiaceae</taxon>
        <taxon>Roseibium</taxon>
    </lineage>
</organism>
<evidence type="ECO:0000256" key="2">
    <source>
        <dbReference type="ARBA" id="ARBA00022448"/>
    </source>
</evidence>
<reference evidence="11" key="1">
    <citation type="submission" date="2018-08" db="EMBL/GenBank/DDBJ databases">
        <authorList>
            <person name="Jin W."/>
            <person name="Wang H."/>
            <person name="Yang Y."/>
            <person name="Li M."/>
            <person name="Liu J."/>
        </authorList>
    </citation>
    <scope>NUCLEOTIDE SEQUENCE</scope>
    <source>
        <strain evidence="11">AESS21</strain>
    </source>
</reference>
<dbReference type="GO" id="GO:0015740">
    <property type="term" value="P:C4-dicarboxylate transport"/>
    <property type="evidence" value="ECO:0007669"/>
    <property type="project" value="TreeGrafter"/>
</dbReference>
<dbReference type="AlphaFoldDB" id="A0A944CHH9"/>
<comment type="subunit">
    <text evidence="9">The complex comprises the extracytoplasmic solute receptor protein and the two transmembrane proteins.</text>
</comment>
<keyword evidence="6 9" id="KW-1133">Transmembrane helix</keyword>
<evidence type="ECO:0000256" key="6">
    <source>
        <dbReference type="ARBA" id="ARBA00022989"/>
    </source>
</evidence>
<feature type="domain" description="Tripartite ATP-independent periplasmic transporters DctQ component" evidence="10">
    <location>
        <begin position="38"/>
        <end position="168"/>
    </location>
</feature>
<reference evidence="11" key="2">
    <citation type="journal article" date="2021" name="Microorganisms">
        <title>Bacterial Dimethylsulfoniopropionate Biosynthesis in the East China Sea.</title>
        <authorList>
            <person name="Liu J."/>
            <person name="Zhang Y."/>
            <person name="Liu J."/>
            <person name="Zhong H."/>
            <person name="Williams B.T."/>
            <person name="Zheng Y."/>
            <person name="Curson A.R.J."/>
            <person name="Sun C."/>
            <person name="Sun H."/>
            <person name="Song D."/>
            <person name="Wagner Mackenzie B."/>
            <person name="Bermejo Martinez A."/>
            <person name="Todd J.D."/>
            <person name="Zhang X.H."/>
        </authorList>
    </citation>
    <scope>NUCLEOTIDE SEQUENCE</scope>
    <source>
        <strain evidence="11">AESS21</strain>
    </source>
</reference>
<evidence type="ECO:0000256" key="8">
    <source>
        <dbReference type="ARBA" id="ARBA00038436"/>
    </source>
</evidence>
<gene>
    <name evidence="11" type="ORF">DYI23_21295</name>
</gene>
<dbReference type="Pfam" id="PF04290">
    <property type="entry name" value="DctQ"/>
    <property type="match status" value="1"/>
</dbReference>
<evidence type="ECO:0000313" key="11">
    <source>
        <dbReference type="EMBL" id="MBS8262774.1"/>
    </source>
</evidence>
<keyword evidence="3" id="KW-1003">Cell membrane</keyword>
<feature type="transmembrane region" description="Helical" evidence="9">
    <location>
        <begin position="62"/>
        <end position="80"/>
    </location>
</feature>
<comment type="caution">
    <text evidence="11">The sequence shown here is derived from an EMBL/GenBank/DDBJ whole genome shotgun (WGS) entry which is preliminary data.</text>
</comment>
<name>A0A944CHH9_9HYPH</name>
<evidence type="ECO:0000256" key="7">
    <source>
        <dbReference type="ARBA" id="ARBA00023136"/>
    </source>
</evidence>
<accession>A0A944CHH9</accession>
<evidence type="ECO:0000256" key="3">
    <source>
        <dbReference type="ARBA" id="ARBA00022475"/>
    </source>
</evidence>
<keyword evidence="4 9" id="KW-0997">Cell inner membrane</keyword>
<sequence length="181" mass="19934">MPTCQTEAWRPALLRIDRVATTLNRIAGGLAAIILVYIFLHIIVEIVLRSFFNSSTFVLDEFVGYAVAAMTFLSLGYALNSGSLIRVDLMVGRLAGRPRRWAELFCLAVSFGISGFCAWWVGRDALRNWTRGSVSESIAEVPLWLPVGAVWLGLILLMIQLLACFLRVAMGGEPIQSNGVE</sequence>
<dbReference type="Proteomes" id="UP000705379">
    <property type="component" value="Unassembled WGS sequence"/>
</dbReference>
<comment type="subcellular location">
    <subcellularLocation>
        <location evidence="1 9">Cell inner membrane</location>
        <topology evidence="1 9">Multi-pass membrane protein</topology>
    </subcellularLocation>
</comment>
<dbReference type="GO" id="GO:0022857">
    <property type="term" value="F:transmembrane transporter activity"/>
    <property type="evidence" value="ECO:0007669"/>
    <property type="project" value="UniProtKB-UniRule"/>
</dbReference>
<evidence type="ECO:0000313" key="12">
    <source>
        <dbReference type="Proteomes" id="UP000705379"/>
    </source>
</evidence>
<keyword evidence="7 9" id="KW-0472">Membrane</keyword>
<feature type="transmembrane region" description="Helical" evidence="9">
    <location>
        <begin position="101"/>
        <end position="121"/>
    </location>
</feature>
<dbReference type="PANTHER" id="PTHR35011">
    <property type="entry name" value="2,3-DIKETO-L-GULONATE TRAP TRANSPORTER SMALL PERMEASE PROTEIN YIAM"/>
    <property type="match status" value="1"/>
</dbReference>
<proteinExistence type="inferred from homology"/>
<feature type="transmembrane region" description="Helical" evidence="9">
    <location>
        <begin position="23"/>
        <end position="42"/>
    </location>
</feature>
<evidence type="ECO:0000256" key="1">
    <source>
        <dbReference type="ARBA" id="ARBA00004429"/>
    </source>
</evidence>
<keyword evidence="5 9" id="KW-0812">Transmembrane</keyword>
<dbReference type="InterPro" id="IPR055348">
    <property type="entry name" value="DctQ"/>
</dbReference>
<dbReference type="InterPro" id="IPR007387">
    <property type="entry name" value="TRAP_DctQ"/>
</dbReference>
<keyword evidence="2 9" id="KW-0813">Transport</keyword>